<name>A0A672FJN3_SALFA</name>
<dbReference type="Ensembl" id="ENSSFAT00005007011.1">
    <property type="protein sequence ID" value="ENSSFAP00005006673.1"/>
    <property type="gene ID" value="ENSSFAG00005004023.1"/>
</dbReference>
<reference evidence="1" key="2">
    <citation type="submission" date="2025-08" db="UniProtKB">
        <authorList>
            <consortium name="Ensembl"/>
        </authorList>
    </citation>
    <scope>IDENTIFICATION</scope>
</reference>
<dbReference type="Proteomes" id="UP000472267">
    <property type="component" value="Chromosome 15"/>
</dbReference>
<dbReference type="InterPro" id="IPR032801">
    <property type="entry name" value="PXL2A/B/C"/>
</dbReference>
<evidence type="ECO:0000313" key="1">
    <source>
        <dbReference type="Ensembl" id="ENSSFAP00005006673.1"/>
    </source>
</evidence>
<reference evidence="1" key="3">
    <citation type="submission" date="2025-09" db="UniProtKB">
        <authorList>
            <consortium name="Ensembl"/>
        </authorList>
    </citation>
    <scope>IDENTIFICATION</scope>
</reference>
<protein>
    <submittedName>
        <fullName evidence="1">Uncharacterized protein</fullName>
    </submittedName>
</protein>
<dbReference type="Pfam" id="PF13911">
    <property type="entry name" value="AhpC-TSA_2"/>
    <property type="match status" value="1"/>
</dbReference>
<accession>A0A672FJN3</accession>
<dbReference type="Gene3D" id="3.40.30.10">
    <property type="entry name" value="Glutaredoxin"/>
    <property type="match status" value="1"/>
</dbReference>
<keyword evidence="2" id="KW-1185">Reference proteome</keyword>
<proteinExistence type="predicted"/>
<organism evidence="1 2">
    <name type="scientific">Salarias fasciatus</name>
    <name type="common">Jewelled blenny</name>
    <name type="synonym">Blennius fasciatus</name>
    <dbReference type="NCBI Taxonomy" id="181472"/>
    <lineage>
        <taxon>Eukaryota</taxon>
        <taxon>Metazoa</taxon>
        <taxon>Chordata</taxon>
        <taxon>Craniata</taxon>
        <taxon>Vertebrata</taxon>
        <taxon>Euteleostomi</taxon>
        <taxon>Actinopterygii</taxon>
        <taxon>Neopterygii</taxon>
        <taxon>Teleostei</taxon>
        <taxon>Neoteleostei</taxon>
        <taxon>Acanthomorphata</taxon>
        <taxon>Ovalentaria</taxon>
        <taxon>Blenniimorphae</taxon>
        <taxon>Blenniiformes</taxon>
        <taxon>Blennioidei</taxon>
        <taxon>Blenniidae</taxon>
        <taxon>Salariinae</taxon>
        <taxon>Salarias</taxon>
    </lineage>
</organism>
<dbReference type="OMA" id="YSEYPIS"/>
<dbReference type="AlphaFoldDB" id="A0A672FJN3"/>
<sequence length="113" mass="12375">SLEAAALWLEQTGCSLPLALDPQRKLYRTFGLGSSYAKVIQFDLMLRYSEFPVANRDFPDIAPRLLEDIYQMGGNFLLDDAGKVLLSHPCKTTVDRPSASDVVKVADAADALA</sequence>
<reference evidence="1" key="1">
    <citation type="submission" date="2019-06" db="EMBL/GenBank/DDBJ databases">
        <authorList>
            <consortium name="Wellcome Sanger Institute Data Sharing"/>
        </authorList>
    </citation>
    <scope>NUCLEOTIDE SEQUENCE [LARGE SCALE GENOMIC DNA]</scope>
</reference>
<dbReference type="InParanoid" id="A0A672FJN3"/>
<evidence type="ECO:0000313" key="2">
    <source>
        <dbReference type="Proteomes" id="UP000472267"/>
    </source>
</evidence>